<sequence>MSNPKKPASSKAIVDNSAKLLPQKKSIGAASKESVLLKNTRGNDKGSYHLYRQKNQRLKQQRRGSFITVSANRNKDLDQHNSARIIKDSLFFDIIIFRGETRRPKIAHITYEIDFIGRTSSEIIDRFLAIEKVANSVELKVNLE</sequence>
<protein>
    <submittedName>
        <fullName evidence="2">Uncharacterized protein</fullName>
    </submittedName>
</protein>
<dbReference type="AlphaFoldDB" id="T1GJY6"/>
<organism evidence="2 3">
    <name type="scientific">Megaselia scalaris</name>
    <name type="common">Humpbacked fly</name>
    <name type="synonym">Phora scalaris</name>
    <dbReference type="NCBI Taxonomy" id="36166"/>
    <lineage>
        <taxon>Eukaryota</taxon>
        <taxon>Metazoa</taxon>
        <taxon>Ecdysozoa</taxon>
        <taxon>Arthropoda</taxon>
        <taxon>Hexapoda</taxon>
        <taxon>Insecta</taxon>
        <taxon>Pterygota</taxon>
        <taxon>Neoptera</taxon>
        <taxon>Endopterygota</taxon>
        <taxon>Diptera</taxon>
        <taxon>Brachycera</taxon>
        <taxon>Muscomorpha</taxon>
        <taxon>Platypezoidea</taxon>
        <taxon>Phoridae</taxon>
        <taxon>Megaseliini</taxon>
        <taxon>Megaselia</taxon>
    </lineage>
</organism>
<proteinExistence type="predicted"/>
<accession>T1GJY6</accession>
<dbReference type="EnsemblMetazoa" id="MESCA003796-RA">
    <property type="protein sequence ID" value="MESCA003796-PA"/>
    <property type="gene ID" value="MESCA003796"/>
</dbReference>
<dbReference type="HOGENOM" id="CLU_1798648_0_0_1"/>
<keyword evidence="3" id="KW-1185">Reference proteome</keyword>
<dbReference type="EMBL" id="CAQQ02120743">
    <property type="status" value="NOT_ANNOTATED_CDS"/>
    <property type="molecule type" value="Genomic_DNA"/>
</dbReference>
<reference evidence="3" key="1">
    <citation type="submission" date="2013-02" db="EMBL/GenBank/DDBJ databases">
        <authorList>
            <person name="Hughes D."/>
        </authorList>
    </citation>
    <scope>NUCLEOTIDE SEQUENCE</scope>
    <source>
        <strain>Durham</strain>
        <strain evidence="3">NC isolate 2 -- Noor lab</strain>
    </source>
</reference>
<name>T1GJY6_MEGSC</name>
<evidence type="ECO:0000256" key="1">
    <source>
        <dbReference type="SAM" id="MobiDB-lite"/>
    </source>
</evidence>
<evidence type="ECO:0000313" key="2">
    <source>
        <dbReference type="EnsemblMetazoa" id="MESCA003796-PA"/>
    </source>
</evidence>
<evidence type="ECO:0000313" key="3">
    <source>
        <dbReference type="Proteomes" id="UP000015102"/>
    </source>
</evidence>
<reference evidence="2" key="2">
    <citation type="submission" date="2015-06" db="UniProtKB">
        <authorList>
            <consortium name="EnsemblMetazoa"/>
        </authorList>
    </citation>
    <scope>IDENTIFICATION</scope>
</reference>
<dbReference type="Proteomes" id="UP000015102">
    <property type="component" value="Unassembled WGS sequence"/>
</dbReference>
<dbReference type="EMBL" id="CAQQ02120742">
    <property type="status" value="NOT_ANNOTATED_CDS"/>
    <property type="molecule type" value="Genomic_DNA"/>
</dbReference>
<feature type="region of interest" description="Disordered" evidence="1">
    <location>
        <begin position="38"/>
        <end position="58"/>
    </location>
</feature>